<organism evidence="2 3">
    <name type="scientific">Desulfomonile tiedjei</name>
    <dbReference type="NCBI Taxonomy" id="2358"/>
    <lineage>
        <taxon>Bacteria</taxon>
        <taxon>Pseudomonadati</taxon>
        <taxon>Thermodesulfobacteriota</taxon>
        <taxon>Desulfomonilia</taxon>
        <taxon>Desulfomonilales</taxon>
        <taxon>Desulfomonilaceae</taxon>
        <taxon>Desulfomonile</taxon>
    </lineage>
</organism>
<evidence type="ECO:0000313" key="2">
    <source>
        <dbReference type="EMBL" id="MBI5249795.1"/>
    </source>
</evidence>
<feature type="region of interest" description="Disordered" evidence="1">
    <location>
        <begin position="114"/>
        <end position="174"/>
    </location>
</feature>
<name>A0A9D6Z3F4_9BACT</name>
<feature type="compositionally biased region" description="Polar residues" evidence="1">
    <location>
        <begin position="126"/>
        <end position="138"/>
    </location>
</feature>
<evidence type="ECO:0000313" key="3">
    <source>
        <dbReference type="Proteomes" id="UP000807825"/>
    </source>
</evidence>
<reference evidence="2" key="1">
    <citation type="submission" date="2020-07" db="EMBL/GenBank/DDBJ databases">
        <title>Huge and variable diversity of episymbiotic CPR bacteria and DPANN archaea in groundwater ecosystems.</title>
        <authorList>
            <person name="He C.Y."/>
            <person name="Keren R."/>
            <person name="Whittaker M."/>
            <person name="Farag I.F."/>
            <person name="Doudna J."/>
            <person name="Cate J.H.D."/>
            <person name="Banfield J.F."/>
        </authorList>
    </citation>
    <scope>NUCLEOTIDE SEQUENCE</scope>
    <source>
        <strain evidence="2">NC_groundwater_1664_Pr3_B-0.1um_52_9</strain>
    </source>
</reference>
<proteinExistence type="predicted"/>
<gene>
    <name evidence="2" type="ORF">HY912_09885</name>
</gene>
<comment type="caution">
    <text evidence="2">The sequence shown here is derived from an EMBL/GenBank/DDBJ whole genome shotgun (WGS) entry which is preliminary data.</text>
</comment>
<feature type="compositionally biased region" description="Basic and acidic residues" evidence="1">
    <location>
        <begin position="114"/>
        <end position="125"/>
    </location>
</feature>
<protein>
    <submittedName>
        <fullName evidence="2">Uncharacterized protein</fullName>
    </submittedName>
</protein>
<accession>A0A9D6Z3F4</accession>
<feature type="compositionally biased region" description="Polar residues" evidence="1">
    <location>
        <begin position="165"/>
        <end position="174"/>
    </location>
</feature>
<dbReference type="Proteomes" id="UP000807825">
    <property type="component" value="Unassembled WGS sequence"/>
</dbReference>
<dbReference type="AlphaFoldDB" id="A0A9D6Z3F4"/>
<sequence>MDNSSDQGGRPKVIWIPSENPHYKDLLFQFTEKDRLYLIRFNIKQAEKDEIQALKKSFFDTQKFLWEEPLKMKHKDNDILLYIKESGPDCFFDFFNRKTGERSFELFNRAVSVEDRPPKAEEQKAENQSADESSSNGPTPEKLDAKSPEPGSTPVSGEKPDPAKVQTQPQKEGE</sequence>
<evidence type="ECO:0000256" key="1">
    <source>
        <dbReference type="SAM" id="MobiDB-lite"/>
    </source>
</evidence>
<dbReference type="EMBL" id="JACRDE010000264">
    <property type="protein sequence ID" value="MBI5249795.1"/>
    <property type="molecule type" value="Genomic_DNA"/>
</dbReference>